<dbReference type="PROSITE" id="PS51419">
    <property type="entry name" value="RAB"/>
    <property type="match status" value="1"/>
</dbReference>
<dbReference type="Gene3D" id="3.40.50.300">
    <property type="entry name" value="P-loop containing nucleotide triphosphate hydrolases"/>
    <property type="match status" value="1"/>
</dbReference>
<evidence type="ECO:0000313" key="4">
    <source>
        <dbReference type="Proteomes" id="UP001153148"/>
    </source>
</evidence>
<accession>A0ABN7PAN4</accession>
<dbReference type="InterPro" id="IPR027417">
    <property type="entry name" value="P-loop_NTPase"/>
</dbReference>
<gene>
    <name evidence="3" type="ORF">TPAB3V08_LOCUS11731</name>
</gene>
<evidence type="ECO:0008006" key="5">
    <source>
        <dbReference type="Google" id="ProtNLM"/>
    </source>
</evidence>
<dbReference type="InterPro" id="IPR001806">
    <property type="entry name" value="Small_GTPase"/>
</dbReference>
<organism evidence="3 4">
    <name type="scientific">Timema podura</name>
    <name type="common">Walking stick</name>
    <dbReference type="NCBI Taxonomy" id="61482"/>
    <lineage>
        <taxon>Eukaryota</taxon>
        <taxon>Metazoa</taxon>
        <taxon>Ecdysozoa</taxon>
        <taxon>Arthropoda</taxon>
        <taxon>Hexapoda</taxon>
        <taxon>Insecta</taxon>
        <taxon>Pterygota</taxon>
        <taxon>Neoptera</taxon>
        <taxon>Polyneoptera</taxon>
        <taxon>Phasmatodea</taxon>
        <taxon>Timematodea</taxon>
        <taxon>Timematoidea</taxon>
        <taxon>Timematidae</taxon>
        <taxon>Timema</taxon>
    </lineage>
</organism>
<comment type="caution">
    <text evidence="3">The sequence shown here is derived from an EMBL/GenBank/DDBJ whole genome shotgun (WGS) entry which is preliminary data.</text>
</comment>
<dbReference type="PANTHER" id="PTHR47977">
    <property type="entry name" value="RAS-RELATED PROTEIN RAB"/>
    <property type="match status" value="1"/>
</dbReference>
<evidence type="ECO:0000256" key="2">
    <source>
        <dbReference type="ARBA" id="ARBA00023134"/>
    </source>
</evidence>
<dbReference type="SMART" id="SM00175">
    <property type="entry name" value="RAB"/>
    <property type="match status" value="1"/>
</dbReference>
<keyword evidence="2" id="KW-0342">GTP-binding</keyword>
<dbReference type="Pfam" id="PF00071">
    <property type="entry name" value="Ras"/>
    <property type="match status" value="1"/>
</dbReference>
<proteinExistence type="predicted"/>
<reference evidence="3" key="1">
    <citation type="submission" date="2021-03" db="EMBL/GenBank/DDBJ databases">
        <authorList>
            <person name="Tran Van P."/>
        </authorList>
    </citation>
    <scope>NUCLEOTIDE SEQUENCE</scope>
</reference>
<dbReference type="InterPro" id="IPR050227">
    <property type="entry name" value="Rab"/>
</dbReference>
<dbReference type="SUPFAM" id="SSF52540">
    <property type="entry name" value="P-loop containing nucleoside triphosphate hydrolases"/>
    <property type="match status" value="1"/>
</dbReference>
<keyword evidence="4" id="KW-1185">Reference proteome</keyword>
<sequence>MEGWMVKSIDSQERFTWMTRVYYKDSHGCVIMFDLTNKNSFVNTLKWKRDVDSKCSLPDGSPIPCMLLANKCDLAHRQIDQMQIETFYKEHNFIGWTETSAKEGLMVNDSMKFLVDVMMRQEGIHGVGPLSSDSLKLSGPASPQEKKSCLC</sequence>
<dbReference type="PROSITE" id="PS51421">
    <property type="entry name" value="RAS"/>
    <property type="match status" value="1"/>
</dbReference>
<name>A0ABN7PAN4_TIMPD</name>
<evidence type="ECO:0000313" key="3">
    <source>
        <dbReference type="EMBL" id="CAG2064787.1"/>
    </source>
</evidence>
<dbReference type="EMBL" id="CAJPIN010036859">
    <property type="protein sequence ID" value="CAG2064787.1"/>
    <property type="molecule type" value="Genomic_DNA"/>
</dbReference>
<evidence type="ECO:0000256" key="1">
    <source>
        <dbReference type="ARBA" id="ARBA00022741"/>
    </source>
</evidence>
<dbReference type="Proteomes" id="UP001153148">
    <property type="component" value="Unassembled WGS sequence"/>
</dbReference>
<dbReference type="SMART" id="SM00173">
    <property type="entry name" value="RAS"/>
    <property type="match status" value="1"/>
</dbReference>
<protein>
    <recommendedName>
        <fullName evidence="5">Ras-related protein Rab</fullName>
    </recommendedName>
</protein>
<keyword evidence="1" id="KW-0547">Nucleotide-binding</keyword>